<keyword evidence="3" id="KW-1185">Reference proteome</keyword>
<proteinExistence type="predicted"/>
<dbReference type="AlphaFoldDB" id="A0A7R9Q200"/>
<evidence type="ECO:0000256" key="1">
    <source>
        <dbReference type="SAM" id="Phobius"/>
    </source>
</evidence>
<keyword evidence="1" id="KW-0472">Membrane</keyword>
<keyword evidence="1" id="KW-1133">Transmembrane helix</keyword>
<protein>
    <submittedName>
        <fullName evidence="2">Uncharacterized protein</fullName>
    </submittedName>
</protein>
<accession>A0A7R9Q200</accession>
<feature type="transmembrane region" description="Helical" evidence="1">
    <location>
        <begin position="316"/>
        <end position="345"/>
    </location>
</feature>
<feature type="transmembrane region" description="Helical" evidence="1">
    <location>
        <begin position="41"/>
        <end position="59"/>
    </location>
</feature>
<sequence>MASIVTLILVDYLDMTWCTNTILSLVSWYSAGFVLDQLARVNTQLIYVLVIILVLSYAYQCSVTYRVIKQEPNKTEAAIDIREPALYWSLVLRYNNRVRLKVNNGGNIISSSPEGKIYIIAGNPIQPGTNLTVDFTSKYDKKPGAKLISGGGDHNIVNTSDINALVERQNESVELLQGRIVDVLQKQQDQIDRLDRAVAELNTRLLDQASSPPAIIKNTYTTHIDNSDNSVTNNTYEDKSVNVKVGDIKLPLPLPLPGGSDGWGGGYGGGGIGSISSGGGRAGGGRLTTIDGSGGGMQPPRQVGQQTLGMNHTIQYALWFTGAVIVINMLGIVWTCVGVFGGLWLGAIKRSDIARVLDRVGGRLERDSRAEHQKLSDDILYRVRHELCERDAQMNQVQREMAAILTQLQALNSRIDTNSIDAWQQAKNGQAVI</sequence>
<dbReference type="EMBL" id="OC861123">
    <property type="protein sequence ID" value="CAD7629184.1"/>
    <property type="molecule type" value="Genomic_DNA"/>
</dbReference>
<gene>
    <name evidence="2" type="ORF">OSB1V03_LOCUS9601</name>
</gene>
<organism evidence="2">
    <name type="scientific">Medioppia subpectinata</name>
    <dbReference type="NCBI Taxonomy" id="1979941"/>
    <lineage>
        <taxon>Eukaryota</taxon>
        <taxon>Metazoa</taxon>
        <taxon>Ecdysozoa</taxon>
        <taxon>Arthropoda</taxon>
        <taxon>Chelicerata</taxon>
        <taxon>Arachnida</taxon>
        <taxon>Acari</taxon>
        <taxon>Acariformes</taxon>
        <taxon>Sarcoptiformes</taxon>
        <taxon>Oribatida</taxon>
        <taxon>Brachypylina</taxon>
        <taxon>Oppioidea</taxon>
        <taxon>Oppiidae</taxon>
        <taxon>Medioppia</taxon>
    </lineage>
</organism>
<evidence type="ECO:0000313" key="3">
    <source>
        <dbReference type="Proteomes" id="UP000759131"/>
    </source>
</evidence>
<feature type="transmembrane region" description="Helical" evidence="1">
    <location>
        <begin position="12"/>
        <end position="29"/>
    </location>
</feature>
<reference evidence="2" key="1">
    <citation type="submission" date="2020-11" db="EMBL/GenBank/DDBJ databases">
        <authorList>
            <person name="Tran Van P."/>
        </authorList>
    </citation>
    <scope>NUCLEOTIDE SEQUENCE</scope>
</reference>
<evidence type="ECO:0000313" key="2">
    <source>
        <dbReference type="EMBL" id="CAD7629184.1"/>
    </source>
</evidence>
<dbReference type="Proteomes" id="UP000759131">
    <property type="component" value="Unassembled WGS sequence"/>
</dbReference>
<dbReference type="EMBL" id="CAJPIZ010006548">
    <property type="protein sequence ID" value="CAG2109614.1"/>
    <property type="molecule type" value="Genomic_DNA"/>
</dbReference>
<name>A0A7R9Q200_9ACAR</name>
<feature type="non-terminal residue" evidence="2">
    <location>
        <position position="1"/>
    </location>
</feature>
<keyword evidence="1" id="KW-0812">Transmembrane</keyword>